<gene>
    <name evidence="1" type="ORF">AGLY_006068</name>
</gene>
<dbReference type="PROSITE" id="PS51257">
    <property type="entry name" value="PROKAR_LIPOPROTEIN"/>
    <property type="match status" value="1"/>
</dbReference>
<dbReference type="EMBL" id="VYZN01000017">
    <property type="protein sequence ID" value="KAE9538096.1"/>
    <property type="molecule type" value="Genomic_DNA"/>
</dbReference>
<evidence type="ECO:0000313" key="2">
    <source>
        <dbReference type="Proteomes" id="UP000475862"/>
    </source>
</evidence>
<dbReference type="Proteomes" id="UP000475862">
    <property type="component" value="Unassembled WGS sequence"/>
</dbReference>
<reference evidence="1 2" key="1">
    <citation type="submission" date="2019-08" db="EMBL/GenBank/DDBJ databases">
        <title>The genome of the soybean aphid Biotype 1, its phylome, world population structure and adaptation to the North American continent.</title>
        <authorList>
            <person name="Giordano R."/>
            <person name="Donthu R.K."/>
            <person name="Hernandez A.G."/>
            <person name="Wright C.L."/>
            <person name="Zimin A.V."/>
        </authorList>
    </citation>
    <scope>NUCLEOTIDE SEQUENCE [LARGE SCALE GENOMIC DNA]</scope>
    <source>
        <tissue evidence="1">Whole aphids</tissue>
    </source>
</reference>
<sequence>MFILKIKLQNNTQVTVCSCVNYTNIFHKPNETDSHPSSSSSAVVQLLDSLSDSVSPTTGSETSVRSNNKLTWKSALKSLFCLSLWPSNSHLFINSWFTNEKIDISPLTGNSNTLERKKTSFTMYSSYISAVFIKPLMNIFTKRFNHLNTRWIMILKWDVSDRGVCLHHLYDYGKLHLLNFLQEIPLQSHCDTSQIEVEPIFSITLSLFADQFFNWISHFDVGNGHSGANCRAMHQTSRLFVHGPAVYEMKRDNATEEGKKKMK</sequence>
<accession>A0A6G0TV10</accession>
<evidence type="ECO:0000313" key="1">
    <source>
        <dbReference type="EMBL" id="KAE9538096.1"/>
    </source>
</evidence>
<comment type="caution">
    <text evidence="1">The sequence shown here is derived from an EMBL/GenBank/DDBJ whole genome shotgun (WGS) entry which is preliminary data.</text>
</comment>
<protein>
    <submittedName>
        <fullName evidence="1">Uncharacterized protein</fullName>
    </submittedName>
</protein>
<dbReference type="AlphaFoldDB" id="A0A6G0TV10"/>
<organism evidence="1 2">
    <name type="scientific">Aphis glycines</name>
    <name type="common">Soybean aphid</name>
    <dbReference type="NCBI Taxonomy" id="307491"/>
    <lineage>
        <taxon>Eukaryota</taxon>
        <taxon>Metazoa</taxon>
        <taxon>Ecdysozoa</taxon>
        <taxon>Arthropoda</taxon>
        <taxon>Hexapoda</taxon>
        <taxon>Insecta</taxon>
        <taxon>Pterygota</taxon>
        <taxon>Neoptera</taxon>
        <taxon>Paraneoptera</taxon>
        <taxon>Hemiptera</taxon>
        <taxon>Sternorrhyncha</taxon>
        <taxon>Aphidomorpha</taxon>
        <taxon>Aphidoidea</taxon>
        <taxon>Aphididae</taxon>
        <taxon>Aphidini</taxon>
        <taxon>Aphis</taxon>
        <taxon>Aphis</taxon>
    </lineage>
</organism>
<keyword evidence="2" id="KW-1185">Reference proteome</keyword>
<proteinExistence type="predicted"/>
<name>A0A6G0TV10_APHGL</name>